<comment type="catalytic activity">
    <reaction evidence="1">
        <text>3-hydroxy-2-methylpropanoyl-CoA + H2O = 3-hydroxy-2-methylpropanoate + CoA + H(+)</text>
        <dbReference type="Rhea" id="RHEA:20888"/>
        <dbReference type="ChEBI" id="CHEBI:11805"/>
        <dbReference type="ChEBI" id="CHEBI:15377"/>
        <dbReference type="ChEBI" id="CHEBI:15378"/>
        <dbReference type="ChEBI" id="CHEBI:57287"/>
        <dbReference type="ChEBI" id="CHEBI:57340"/>
        <dbReference type="EC" id="3.1.2.4"/>
    </reaction>
</comment>
<comment type="caution">
    <text evidence="5">The sequence shown here is derived from an EMBL/GenBank/DDBJ whole genome shotgun (WGS) entry which is preliminary data.</text>
</comment>
<dbReference type="Gene3D" id="3.90.226.10">
    <property type="entry name" value="2-enoyl-CoA Hydratase, Chain A, domain 1"/>
    <property type="match status" value="1"/>
</dbReference>
<dbReference type="EC" id="3.1.2.4" evidence="2"/>
<dbReference type="InterPro" id="IPR029045">
    <property type="entry name" value="ClpP/crotonase-like_dom_sf"/>
</dbReference>
<evidence type="ECO:0000256" key="2">
    <source>
        <dbReference type="ARBA" id="ARBA00011915"/>
    </source>
</evidence>
<dbReference type="InterPro" id="IPR045004">
    <property type="entry name" value="ECH_dom"/>
</dbReference>
<evidence type="ECO:0000313" key="6">
    <source>
        <dbReference type="Proteomes" id="UP001223420"/>
    </source>
</evidence>
<dbReference type="PANTHER" id="PTHR43176:SF3">
    <property type="entry name" value="3-HYDROXYISOBUTYRYL-COA HYDROLASE, MITOCHONDRIAL"/>
    <property type="match status" value="1"/>
</dbReference>
<dbReference type="Proteomes" id="UP001223420">
    <property type="component" value="Unassembled WGS sequence"/>
</dbReference>
<keyword evidence="5" id="KW-0456">Lyase</keyword>
<dbReference type="GO" id="GO:0006574">
    <property type="term" value="P:L-valine catabolic process"/>
    <property type="evidence" value="ECO:0007669"/>
    <property type="project" value="TreeGrafter"/>
</dbReference>
<evidence type="ECO:0000256" key="3">
    <source>
        <dbReference type="ARBA" id="ARBA00022801"/>
    </source>
</evidence>
<protein>
    <recommendedName>
        <fullName evidence="2">3-hydroxyisobutyryl-CoA hydrolase</fullName>
        <ecNumber evidence="2">3.1.2.4</ecNumber>
    </recommendedName>
</protein>
<dbReference type="Pfam" id="PF16113">
    <property type="entry name" value="ECH_2"/>
    <property type="match status" value="1"/>
</dbReference>
<keyword evidence="3" id="KW-0378">Hydrolase</keyword>
<name>A0AAJ1TXB8_9HYPH</name>
<proteinExistence type="predicted"/>
<dbReference type="SUPFAM" id="SSF52096">
    <property type="entry name" value="ClpP/crotonase"/>
    <property type="match status" value="1"/>
</dbReference>
<reference evidence="5" key="1">
    <citation type="submission" date="2023-07" db="EMBL/GenBank/DDBJ databases">
        <title>Genomic Encyclopedia of Type Strains, Phase IV (KMG-IV): sequencing the most valuable type-strain genomes for metagenomic binning, comparative biology and taxonomic classification.</title>
        <authorList>
            <person name="Goeker M."/>
        </authorList>
    </citation>
    <scope>NUCLEOTIDE SEQUENCE</scope>
    <source>
        <strain evidence="5">DSM 19569</strain>
    </source>
</reference>
<accession>A0AAJ1TXB8</accession>
<dbReference type="InterPro" id="IPR032259">
    <property type="entry name" value="HIBYL-CoA-H"/>
</dbReference>
<organism evidence="5 6">
    <name type="scientific">Methylobacterium brachiatum</name>
    <dbReference type="NCBI Taxonomy" id="269660"/>
    <lineage>
        <taxon>Bacteria</taxon>
        <taxon>Pseudomonadati</taxon>
        <taxon>Pseudomonadota</taxon>
        <taxon>Alphaproteobacteria</taxon>
        <taxon>Hyphomicrobiales</taxon>
        <taxon>Methylobacteriaceae</taxon>
        <taxon>Methylobacterium</taxon>
    </lineage>
</organism>
<evidence type="ECO:0000256" key="1">
    <source>
        <dbReference type="ARBA" id="ARBA00001709"/>
    </source>
</evidence>
<dbReference type="GO" id="GO:0003860">
    <property type="term" value="F:3-hydroxyisobutyryl-CoA hydrolase activity"/>
    <property type="evidence" value="ECO:0007669"/>
    <property type="project" value="UniProtKB-EC"/>
</dbReference>
<dbReference type="GO" id="GO:0016829">
    <property type="term" value="F:lyase activity"/>
    <property type="evidence" value="ECO:0007669"/>
    <property type="project" value="UniProtKB-KW"/>
</dbReference>
<dbReference type="GO" id="GO:0005829">
    <property type="term" value="C:cytosol"/>
    <property type="evidence" value="ECO:0007669"/>
    <property type="project" value="TreeGrafter"/>
</dbReference>
<dbReference type="CDD" id="cd06558">
    <property type="entry name" value="crotonase-like"/>
    <property type="match status" value="1"/>
</dbReference>
<dbReference type="AlphaFoldDB" id="A0AAJ1TXB8"/>
<evidence type="ECO:0000313" key="5">
    <source>
        <dbReference type="EMBL" id="MDQ0546666.1"/>
    </source>
</evidence>
<dbReference type="NCBIfam" id="NF004127">
    <property type="entry name" value="PRK05617.1"/>
    <property type="match status" value="1"/>
</dbReference>
<feature type="domain" description="Enoyl-CoA hydratase/isomerase" evidence="4">
    <location>
        <begin position="18"/>
        <end position="344"/>
    </location>
</feature>
<dbReference type="EMBL" id="JAUSWL010000016">
    <property type="protein sequence ID" value="MDQ0546666.1"/>
    <property type="molecule type" value="Genomic_DNA"/>
</dbReference>
<gene>
    <name evidence="5" type="ORF">QO001_005618</name>
</gene>
<evidence type="ECO:0000259" key="4">
    <source>
        <dbReference type="Pfam" id="PF16113"/>
    </source>
</evidence>
<dbReference type="PANTHER" id="PTHR43176">
    <property type="entry name" value="3-HYDROXYISOBUTYRYL-COA HYDROLASE-RELATED"/>
    <property type="match status" value="1"/>
</dbReference>
<sequence length="365" mass="39180">MAAKPTDEVRIRRSGRLGHLTLNRPAVLNALTPGMVAQMLAAITTWEVESGISAILIDGAGERGFCAGGDVRMLHASGRRRDGLAQRFWHDEYVLDALIARCTRPVIGIMSGIVIGAGLGLTGHASHRIVTEDLRLSMPEVGIGLIPDVGATWLLSRAPGECGTYLGLTGASVGVGDAIALGLADLFIPSAQVPRLVQRLTASESDIDAGGIGDILTSYAETPNTASLMDRRALIDRCFGFDSLEEIVAALAREDDAWAGTVLALLRTRSPTSLKISLAALRAARELSSLEDCLRLEFRLVCRILDGHDFYEGVRAVVIDKDRTPRWKPDRIEDVSPEIVQAYLDLRDAPEVAFIARPADAAPAE</sequence>